<dbReference type="InterPro" id="IPR045592">
    <property type="entry name" value="DUF6461"/>
</dbReference>
<sequence length="106" mass="11888">MDLFHWFEDGELRTMFESPRWREGSTPDDLIPLLRDVGLPLTLEGEYDDSASDVDRKAAVLALAERLTGVRVTASLLADASYELGLVPDQFARSKHFGDAKPQQPR</sequence>
<accession>A0ABZ1YIZ1</accession>
<dbReference type="EMBL" id="CP109207">
    <property type="protein sequence ID" value="WUU58293.1"/>
    <property type="molecule type" value="Genomic_DNA"/>
</dbReference>
<dbReference type="RefSeq" id="WP_395759899.1">
    <property type="nucleotide sequence ID" value="NZ_CP109207.1"/>
</dbReference>
<gene>
    <name evidence="1" type="ORF">OIE82_32675</name>
</gene>
<organism evidence="1">
    <name type="scientific">Streptomyces althioticus</name>
    <dbReference type="NCBI Taxonomy" id="83380"/>
    <lineage>
        <taxon>Bacteria</taxon>
        <taxon>Bacillati</taxon>
        <taxon>Actinomycetota</taxon>
        <taxon>Actinomycetes</taxon>
        <taxon>Kitasatosporales</taxon>
        <taxon>Streptomycetaceae</taxon>
        <taxon>Streptomyces</taxon>
        <taxon>Streptomyces althioticus group</taxon>
    </lineage>
</organism>
<proteinExistence type="predicted"/>
<reference evidence="1" key="1">
    <citation type="submission" date="2022-10" db="EMBL/GenBank/DDBJ databases">
        <title>The complete genomes of actinobacterial strains from the NBC collection.</title>
        <authorList>
            <person name="Joergensen T.S."/>
            <person name="Alvarez Arevalo M."/>
            <person name="Sterndorff E.B."/>
            <person name="Faurdal D."/>
            <person name="Vuksanovic O."/>
            <person name="Mourched A.-S."/>
            <person name="Charusanti P."/>
            <person name="Shaw S."/>
            <person name="Blin K."/>
            <person name="Weber T."/>
        </authorList>
    </citation>
    <scope>NUCLEOTIDE SEQUENCE [LARGE SCALE GENOMIC DNA]</scope>
    <source>
        <strain evidence="1">NBC 01686</strain>
    </source>
</reference>
<dbReference type="Pfam" id="PF20062">
    <property type="entry name" value="DUF6461"/>
    <property type="match status" value="1"/>
</dbReference>
<evidence type="ECO:0000313" key="1">
    <source>
        <dbReference type="EMBL" id="WUU58293.1"/>
    </source>
</evidence>
<name>A0ABZ1YIZ1_9ACTN</name>
<protein>
    <submittedName>
        <fullName evidence="1">DUF6461 domain-containing protein</fullName>
    </submittedName>
</protein>